<dbReference type="OrthoDB" id="6238784at2"/>
<feature type="chain" id="PRO_5015008607" description="DUF4412 domain-containing protein" evidence="2">
    <location>
        <begin position="27"/>
        <end position="285"/>
    </location>
</feature>
<evidence type="ECO:0000256" key="1">
    <source>
        <dbReference type="SAM" id="MobiDB-lite"/>
    </source>
</evidence>
<sequence>MLKLMRYALYPTAALGLVLASSLSSADIAQVVDQQGNRTTFEYEGDKLRINSDDQQGYMIMRDRKLYVVTEDQGEFAVIDLSQAMSMFGGFAKAAVPDMTDVRVESLQATGRKETLAGIQGEVYLLKFTDHEGKAQQTEMTLSPDPRALGFRDAINRMATNLAGLLDQQQSSDHLQGQLTSRNLGVLRYGTDMQVSTIDATVVDPARFVLPAEPTDMSGLGKMFGGGGKDSADNSSGGGLSGLFGGNNNSEEETQEKKPSAQDIEEAATKIGNEVGKAFGKLFGN</sequence>
<keyword evidence="4" id="KW-1185">Reference proteome</keyword>
<evidence type="ECO:0000256" key="2">
    <source>
        <dbReference type="SAM" id="SignalP"/>
    </source>
</evidence>
<feature type="signal peptide" evidence="2">
    <location>
        <begin position="1"/>
        <end position="26"/>
    </location>
</feature>
<evidence type="ECO:0008006" key="5">
    <source>
        <dbReference type="Google" id="ProtNLM"/>
    </source>
</evidence>
<proteinExistence type="predicted"/>
<comment type="caution">
    <text evidence="3">The sequence shown here is derived from an EMBL/GenBank/DDBJ whole genome shotgun (WGS) entry which is preliminary data.</text>
</comment>
<gene>
    <name evidence="3" type="ORF">CWI75_10325</name>
</gene>
<feature type="region of interest" description="Disordered" evidence="1">
    <location>
        <begin position="222"/>
        <end position="269"/>
    </location>
</feature>
<dbReference type="AlphaFoldDB" id="A0A2N5Y1A9"/>
<keyword evidence="2" id="KW-0732">Signal</keyword>
<evidence type="ECO:0000313" key="4">
    <source>
        <dbReference type="Proteomes" id="UP000234845"/>
    </source>
</evidence>
<name>A0A2N5Y1A9_9GAMM</name>
<dbReference type="Proteomes" id="UP000234845">
    <property type="component" value="Unassembled WGS sequence"/>
</dbReference>
<organism evidence="3 4">
    <name type="scientific">Kineobactrum sediminis</name>
    <dbReference type="NCBI Taxonomy" id="1905677"/>
    <lineage>
        <taxon>Bacteria</taxon>
        <taxon>Pseudomonadati</taxon>
        <taxon>Pseudomonadota</taxon>
        <taxon>Gammaproteobacteria</taxon>
        <taxon>Cellvibrionales</taxon>
        <taxon>Halieaceae</taxon>
        <taxon>Kineobactrum</taxon>
    </lineage>
</organism>
<feature type="compositionally biased region" description="Gly residues" evidence="1">
    <location>
        <begin position="236"/>
        <end position="245"/>
    </location>
</feature>
<evidence type="ECO:0000313" key="3">
    <source>
        <dbReference type="EMBL" id="PLW82175.1"/>
    </source>
</evidence>
<dbReference type="EMBL" id="PKLZ01000008">
    <property type="protein sequence ID" value="PLW82175.1"/>
    <property type="molecule type" value="Genomic_DNA"/>
</dbReference>
<protein>
    <recommendedName>
        <fullName evidence="5">DUF4412 domain-containing protein</fullName>
    </recommendedName>
</protein>
<accession>A0A2N5Y1A9</accession>
<reference evidence="4" key="1">
    <citation type="submission" date="2017-11" db="EMBL/GenBank/DDBJ databases">
        <title>The draft genome sequence of Chromatocurvus sp. F02.</title>
        <authorList>
            <person name="Du Z.-J."/>
            <person name="Chang Y.-Q."/>
        </authorList>
    </citation>
    <scope>NUCLEOTIDE SEQUENCE [LARGE SCALE GENOMIC DNA]</scope>
    <source>
        <strain evidence="4">F02</strain>
    </source>
</reference>
<dbReference type="RefSeq" id="WP_101521428.1">
    <property type="nucleotide sequence ID" value="NZ_PKLZ01000008.1"/>
</dbReference>